<evidence type="ECO:0008006" key="3">
    <source>
        <dbReference type="Google" id="ProtNLM"/>
    </source>
</evidence>
<reference evidence="1" key="1">
    <citation type="journal article" date="2012" name="J. Bacteriol.">
        <title>Genome sequences of type strains of seven species of the marine bacterium Pseudoalteromonas.</title>
        <authorList>
            <person name="Xie B.B."/>
            <person name="Shu Y.L."/>
            <person name="Qin Q.L."/>
            <person name="Rong J.C."/>
            <person name="Zhang X.Y."/>
            <person name="Chen X.L."/>
            <person name="Shi M."/>
            <person name="He H.L."/>
            <person name="Zhou B.C."/>
            <person name="Zhang Y.Z."/>
        </authorList>
    </citation>
    <scope>NUCLEOTIDE SEQUENCE</scope>
    <source>
        <strain evidence="1">DSM 8771</strain>
    </source>
</reference>
<gene>
    <name evidence="1" type="ORF">PCIT_a3644</name>
</gene>
<dbReference type="InterPro" id="IPR051698">
    <property type="entry name" value="Transposase_11-like"/>
</dbReference>
<dbReference type="PANTHER" id="PTHR30298:SF0">
    <property type="entry name" value="PROTEIN YBFL-RELATED"/>
    <property type="match status" value="1"/>
</dbReference>
<accession>A0AAD4FQN6</accession>
<organism evidence="1 2">
    <name type="scientific">Pseudoalteromonas citrea</name>
    <dbReference type="NCBI Taxonomy" id="43655"/>
    <lineage>
        <taxon>Bacteria</taxon>
        <taxon>Pseudomonadati</taxon>
        <taxon>Pseudomonadota</taxon>
        <taxon>Gammaproteobacteria</taxon>
        <taxon>Alteromonadales</taxon>
        <taxon>Pseudoalteromonadaceae</taxon>
        <taxon>Pseudoalteromonas</taxon>
    </lineage>
</organism>
<name>A0AAD4FQN6_9GAMM</name>
<dbReference type="PANTHER" id="PTHR30298">
    <property type="entry name" value="H REPEAT-ASSOCIATED PREDICTED TRANSPOSASE"/>
    <property type="match status" value="1"/>
</dbReference>
<reference evidence="1" key="2">
    <citation type="submission" date="2015-03" db="EMBL/GenBank/DDBJ databases">
        <title>Genome sequence of Pseudoalteromonas citrea.</title>
        <authorList>
            <person name="Xie B.-B."/>
            <person name="Rong J.-C."/>
            <person name="Qin Q.-L."/>
            <person name="Zhang Y.-Z."/>
        </authorList>
    </citation>
    <scope>NUCLEOTIDE SEQUENCE</scope>
    <source>
        <strain evidence="1">DSM 8771</strain>
    </source>
</reference>
<evidence type="ECO:0000313" key="1">
    <source>
        <dbReference type="EMBL" id="KAF7767596.1"/>
    </source>
</evidence>
<dbReference type="Proteomes" id="UP000016487">
    <property type="component" value="Unassembled WGS sequence"/>
</dbReference>
<proteinExistence type="predicted"/>
<protein>
    <recommendedName>
        <fullName evidence="3">Transposase IS4-like domain-containing protein</fullName>
    </recommendedName>
</protein>
<sequence length="85" mass="10128">MENELHWVLDVSFREGKSRIRRGNAVEYMTTVRHITLTMLRKEQACKRALKLNDLKPHSILIIQKKYYWRFLKHLYGCPTVAGIL</sequence>
<dbReference type="EMBL" id="AHBZ03000023">
    <property type="protein sequence ID" value="KAF7767596.1"/>
    <property type="molecule type" value="Genomic_DNA"/>
</dbReference>
<evidence type="ECO:0000313" key="2">
    <source>
        <dbReference type="Proteomes" id="UP000016487"/>
    </source>
</evidence>
<dbReference type="AlphaFoldDB" id="A0AAD4FQN6"/>
<comment type="caution">
    <text evidence="1">The sequence shown here is derived from an EMBL/GenBank/DDBJ whole genome shotgun (WGS) entry which is preliminary data.</text>
</comment>
<dbReference type="RefSeq" id="WP_010365443.1">
    <property type="nucleotide sequence ID" value="NZ_AHBZ03000023.1"/>
</dbReference>